<gene>
    <name evidence="2" type="ORF">MBOT_36550</name>
</gene>
<feature type="transmembrane region" description="Helical" evidence="1">
    <location>
        <begin position="18"/>
        <end position="36"/>
    </location>
</feature>
<sequence length="241" mass="26785">MIWVVAYSGWRVGSKADWFFGASVFSAVVVALWLALTIQRQALGNAADAVDQLRRELAAVAARSAEELAHARELHRLQGEFHRAEVEAHRELARVQRAQLLAQQQRQATIDVSRAIGAHTHTLAMLWDQGANIVRIEDPQEREQALQPIFERISQVVNDFAVELANAHVLVEDDRLHAALNRVNDAVLMAIRVAEDVHAAFIDGRTPEPNPIPPVQLLLRERAAEARHLAWELLSAGLGKA</sequence>
<comment type="caution">
    <text evidence="2">The sequence shown here is derived from an EMBL/GenBank/DDBJ whole genome shotgun (WGS) entry which is preliminary data.</text>
</comment>
<keyword evidence="1" id="KW-0472">Membrane</keyword>
<dbReference type="Proteomes" id="UP000465361">
    <property type="component" value="Unassembled WGS sequence"/>
</dbReference>
<accession>A0A7I9Y2N0</accession>
<proteinExistence type="predicted"/>
<organism evidence="2 3">
    <name type="scientific">Mycobacterium botniense</name>
    <dbReference type="NCBI Taxonomy" id="84962"/>
    <lineage>
        <taxon>Bacteria</taxon>
        <taxon>Bacillati</taxon>
        <taxon>Actinomycetota</taxon>
        <taxon>Actinomycetes</taxon>
        <taxon>Mycobacteriales</taxon>
        <taxon>Mycobacteriaceae</taxon>
        <taxon>Mycobacterium</taxon>
    </lineage>
</organism>
<evidence type="ECO:0000313" key="2">
    <source>
        <dbReference type="EMBL" id="GFG76290.1"/>
    </source>
</evidence>
<dbReference type="EMBL" id="BLKW01000004">
    <property type="protein sequence ID" value="GFG76290.1"/>
    <property type="molecule type" value="Genomic_DNA"/>
</dbReference>
<dbReference type="AlphaFoldDB" id="A0A7I9Y2N0"/>
<keyword evidence="1" id="KW-0812">Transmembrane</keyword>
<keyword evidence="1" id="KW-1133">Transmembrane helix</keyword>
<evidence type="ECO:0000256" key="1">
    <source>
        <dbReference type="SAM" id="Phobius"/>
    </source>
</evidence>
<keyword evidence="3" id="KW-1185">Reference proteome</keyword>
<protein>
    <submittedName>
        <fullName evidence="2">Uncharacterized protein</fullName>
    </submittedName>
</protein>
<evidence type="ECO:0000313" key="3">
    <source>
        <dbReference type="Proteomes" id="UP000465361"/>
    </source>
</evidence>
<name>A0A7I9Y2N0_9MYCO</name>
<reference evidence="2 3" key="1">
    <citation type="journal article" date="2019" name="Emerg. Microbes Infect.">
        <title>Comprehensive subspecies identification of 175 nontuberculous mycobacteria species based on 7547 genomic profiles.</title>
        <authorList>
            <person name="Matsumoto Y."/>
            <person name="Kinjo T."/>
            <person name="Motooka D."/>
            <person name="Nabeya D."/>
            <person name="Jung N."/>
            <person name="Uechi K."/>
            <person name="Horii T."/>
            <person name="Iida T."/>
            <person name="Fujita J."/>
            <person name="Nakamura S."/>
        </authorList>
    </citation>
    <scope>NUCLEOTIDE SEQUENCE [LARGE SCALE GENOMIC DNA]</scope>
    <source>
        <strain evidence="2 3">JCM 17322</strain>
    </source>
</reference>